<keyword evidence="2" id="KW-1185">Reference proteome</keyword>
<accession>A0ACC0JQY4</accession>
<sequence>MDWKSAKIILASTATAVVASQVAKKVFRYFFNSEKCAQEDVHEDVCTDVIKNREINDVILFSDDMVRHAMRPVPNNDMAMCESRELNCYKLIKYIKSSRETLDVCMYLITSSQIAEAIIRLGQKHVLVRILVDSDMANTSSSQIKKLKEYSFIQVQTNKNPNLMHHKFCIVDGPRAIKRKIILKTHAENLNVHAPFKGFSDKKLKSKPVKGFVMSGSLNWSTHAMISNHDSVIVTSQPNIVGKFEKEFESLWVEDEPIYAQMMQHRMCSEICVKYSVLQCNNITDIT</sequence>
<reference evidence="1 2" key="1">
    <citation type="journal article" date="2022" name="Genome Biol. Evol.">
        <title>The Spruce Budworm Genome: Reconstructing the Evolutionary History of Antifreeze Proteins.</title>
        <authorList>
            <person name="Beliveau C."/>
            <person name="Gagne P."/>
            <person name="Picq S."/>
            <person name="Vernygora O."/>
            <person name="Keeling C.I."/>
            <person name="Pinkney K."/>
            <person name="Doucet D."/>
            <person name="Wen F."/>
            <person name="Johnston J.S."/>
            <person name="Maaroufi H."/>
            <person name="Boyle B."/>
            <person name="Laroche J."/>
            <person name="Dewar K."/>
            <person name="Juretic N."/>
            <person name="Blackburn G."/>
            <person name="Nisole A."/>
            <person name="Brunet B."/>
            <person name="Brandao M."/>
            <person name="Lumley L."/>
            <person name="Duan J."/>
            <person name="Quan G."/>
            <person name="Lucarotti C.J."/>
            <person name="Roe A.D."/>
            <person name="Sperling F.A.H."/>
            <person name="Levesque R.C."/>
            <person name="Cusson M."/>
        </authorList>
    </citation>
    <scope>NUCLEOTIDE SEQUENCE [LARGE SCALE GENOMIC DNA]</scope>
    <source>
        <strain evidence="1">Glfc:IPQL:Cfum</strain>
    </source>
</reference>
<comment type="caution">
    <text evidence="1">The sequence shown here is derived from an EMBL/GenBank/DDBJ whole genome shotgun (WGS) entry which is preliminary data.</text>
</comment>
<protein>
    <submittedName>
        <fullName evidence="1">Uncharacterized protein</fullName>
    </submittedName>
</protein>
<dbReference type="Proteomes" id="UP001064048">
    <property type="component" value="Chromosome 8"/>
</dbReference>
<organism evidence="1 2">
    <name type="scientific">Choristoneura fumiferana</name>
    <name type="common">Spruce budworm moth</name>
    <name type="synonym">Archips fumiferana</name>
    <dbReference type="NCBI Taxonomy" id="7141"/>
    <lineage>
        <taxon>Eukaryota</taxon>
        <taxon>Metazoa</taxon>
        <taxon>Ecdysozoa</taxon>
        <taxon>Arthropoda</taxon>
        <taxon>Hexapoda</taxon>
        <taxon>Insecta</taxon>
        <taxon>Pterygota</taxon>
        <taxon>Neoptera</taxon>
        <taxon>Endopterygota</taxon>
        <taxon>Lepidoptera</taxon>
        <taxon>Glossata</taxon>
        <taxon>Ditrysia</taxon>
        <taxon>Tortricoidea</taxon>
        <taxon>Tortricidae</taxon>
        <taxon>Tortricinae</taxon>
        <taxon>Choristoneura</taxon>
    </lineage>
</organism>
<proteinExistence type="predicted"/>
<evidence type="ECO:0000313" key="2">
    <source>
        <dbReference type="Proteomes" id="UP001064048"/>
    </source>
</evidence>
<gene>
    <name evidence="1" type="ORF">MSG28_005333</name>
</gene>
<evidence type="ECO:0000313" key="1">
    <source>
        <dbReference type="EMBL" id="KAI8426528.1"/>
    </source>
</evidence>
<dbReference type="EMBL" id="CM046108">
    <property type="protein sequence ID" value="KAI8426528.1"/>
    <property type="molecule type" value="Genomic_DNA"/>
</dbReference>
<name>A0ACC0JQY4_CHOFU</name>